<dbReference type="GO" id="GO:0005524">
    <property type="term" value="F:ATP binding"/>
    <property type="evidence" value="ECO:0007669"/>
    <property type="project" value="UniProtKB-UniRule"/>
</dbReference>
<reference evidence="5 6" key="2">
    <citation type="journal article" date="2005" name="Proteomics">
        <title>Global detection and characterization of hypothetical proteins in Shewanella oneidensis MR-1 using LC-MS based proteomics.</title>
        <authorList>
            <person name="Elias D.A."/>
            <person name="Monroe M.E."/>
            <person name="Marshall M.J."/>
            <person name="Romine M.F."/>
            <person name="Belieav A.S."/>
            <person name="Fredrickson J.K."/>
            <person name="Anderson G.A."/>
            <person name="Smith R.D."/>
            <person name="Lipton M.S."/>
        </authorList>
    </citation>
    <scope>NUCLEOTIDE SEQUENCE [LARGE SCALE GENOMIC DNA]</scope>
    <source>
        <strain evidence="6">ATCC 700550 / JCM 31522 / CIP 106686 / LMG 19005 / NCIMB 14063 / MR-1</strain>
    </source>
</reference>
<dbReference type="PATRIC" id="fig|211586.12.peg.3895"/>
<dbReference type="STRING" id="211586.SO_4016"/>
<dbReference type="InterPro" id="IPR017441">
    <property type="entry name" value="Protein_kinase_ATP_BS"/>
</dbReference>
<dbReference type="GO" id="GO:0005737">
    <property type="term" value="C:cytoplasm"/>
    <property type="evidence" value="ECO:0000318"/>
    <property type="project" value="GO_Central"/>
</dbReference>
<dbReference type="InterPro" id="IPR001245">
    <property type="entry name" value="Ser-Thr/Tyr_kinase_cat_dom"/>
</dbReference>
<dbReference type="PaxDb" id="211586-SO_4016"/>
<dbReference type="Gene3D" id="3.30.200.20">
    <property type="entry name" value="Phosphorylase Kinase, domain 1"/>
    <property type="match status" value="1"/>
</dbReference>
<keyword evidence="3" id="KW-0547">Nucleotide-binding</keyword>
<dbReference type="EC" id="2.7.11.1" evidence="5"/>
<feature type="binding site" evidence="3">
    <location>
        <position position="243"/>
    </location>
    <ligand>
        <name>ATP</name>
        <dbReference type="ChEBI" id="CHEBI:30616"/>
    </ligand>
</feature>
<dbReference type="SMART" id="SM00369">
    <property type="entry name" value="LRR_TYP"/>
    <property type="match status" value="4"/>
</dbReference>
<feature type="domain" description="Protein kinase" evidence="4">
    <location>
        <begin position="207"/>
        <end position="447"/>
    </location>
</feature>
<dbReference type="Proteomes" id="UP000008186">
    <property type="component" value="Chromosome"/>
</dbReference>
<dbReference type="SUPFAM" id="SSF56112">
    <property type="entry name" value="Protein kinase-like (PK-like)"/>
    <property type="match status" value="1"/>
</dbReference>
<evidence type="ECO:0000259" key="4">
    <source>
        <dbReference type="PROSITE" id="PS50011"/>
    </source>
</evidence>
<dbReference type="PROSITE" id="PS51450">
    <property type="entry name" value="LRR"/>
    <property type="match status" value="1"/>
</dbReference>
<keyword evidence="5" id="KW-0808">Transferase</keyword>
<dbReference type="PROSITE" id="PS00107">
    <property type="entry name" value="PROTEIN_KINASE_ATP"/>
    <property type="match status" value="1"/>
</dbReference>
<dbReference type="HOGENOM" id="CLU_035565_0_0_6"/>
<keyword evidence="5" id="KW-0418">Kinase</keyword>
<dbReference type="EMBL" id="AE014299">
    <property type="protein sequence ID" value="AAN56990.1"/>
    <property type="molecule type" value="Genomic_DNA"/>
</dbReference>
<keyword evidence="6" id="KW-1185">Reference proteome</keyword>
<keyword evidence="5" id="KW-0723">Serine/threonine-protein kinase</keyword>
<dbReference type="InterPro" id="IPR001611">
    <property type="entry name" value="Leu-rich_rpt"/>
</dbReference>
<dbReference type="Gene3D" id="1.10.510.10">
    <property type="entry name" value="Transferase(Phosphotransferase) domain 1"/>
    <property type="match status" value="1"/>
</dbReference>
<dbReference type="Pfam" id="PF07714">
    <property type="entry name" value="PK_Tyr_Ser-Thr"/>
    <property type="match status" value="1"/>
</dbReference>
<evidence type="ECO:0000313" key="6">
    <source>
        <dbReference type="Proteomes" id="UP000008186"/>
    </source>
</evidence>
<dbReference type="AlphaFoldDB" id="Q8EA92"/>
<dbReference type="Pfam" id="PF13855">
    <property type="entry name" value="LRR_8"/>
    <property type="match status" value="1"/>
</dbReference>
<sequence length="447" mass="48792">MQTLAQLKAGQLQGITRLQLVENLTEFPREIFDLADTLEILDLSNNQLSSLPEDLHRLTHLKILFASNNRFETLPEVLGQCPKLEMIGFKANQIRTVPAASLPAQTRWLILTDNQITTLPERMGQLQRLQKLALAGNRLTALPASMAHCRNLELIRLSANSLEKLPSWLLRLPKLTWLAFAGNPFSHTLVDPHADVASVPNVTLADIELGKKLGEGASGIIYQGRWLNPAMVAATGSEHIAVKLFKGEVTSDGYPADELDCCLTTGEHPNLIKVLAHISQKDQLGLVMALIPAGFANLGLPPSLDTCTRDTFKPGTQFSLEQVATIAHQLADTLAHMHAKQVSHGDVYAHNMMVNKQMNLLFGDFGAASNLGNLSTLEQLAMEAIEVRALGCLIEDLLAYVDESVNAEHYAQLSAIKAACMQSDVALRPRFIEVKQAIASLLISTSA</sequence>
<dbReference type="PRINTS" id="PR00019">
    <property type="entry name" value="LEURICHRPT"/>
</dbReference>
<dbReference type="GO" id="GO:0004674">
    <property type="term" value="F:protein serine/threonine kinase activity"/>
    <property type="evidence" value="ECO:0007669"/>
    <property type="project" value="UniProtKB-KW"/>
</dbReference>
<protein>
    <submittedName>
        <fullName evidence="5">Serine/threonine protein kinase</fullName>
        <ecNumber evidence="5">2.7.11.1</ecNumber>
    </submittedName>
</protein>
<reference evidence="5 6" key="3">
    <citation type="journal article" date="2008" name="Appl. Environ. Microbiol.">
        <title>Identification of mobile elements and pseudogenes in the Shewanella oneidensis MR-1 genome.</title>
        <authorList>
            <person name="Romine M.F."/>
            <person name="Carlson T.S."/>
            <person name="Norbeck A.D."/>
            <person name="McCue L.A."/>
            <person name="Lipton M.S."/>
        </authorList>
    </citation>
    <scope>NUCLEOTIDE SEQUENCE [LARGE SCALE GENOMIC DNA]</scope>
    <source>
        <strain evidence="6">ATCC 700550 / JCM 31522 / CIP 106686 / LMG 19005 / NCIMB 14063 / MR-1</strain>
    </source>
</reference>
<evidence type="ECO:0000256" key="3">
    <source>
        <dbReference type="PROSITE-ProRule" id="PRU10141"/>
    </source>
</evidence>
<dbReference type="RefSeq" id="WP_011073737.1">
    <property type="nucleotide sequence ID" value="NC_004347.2"/>
</dbReference>
<evidence type="ECO:0000256" key="2">
    <source>
        <dbReference type="ARBA" id="ARBA00022737"/>
    </source>
</evidence>
<dbReference type="Pfam" id="PF12799">
    <property type="entry name" value="LRR_4"/>
    <property type="match status" value="1"/>
</dbReference>
<dbReference type="InterPro" id="IPR025875">
    <property type="entry name" value="Leu-rich_rpt_4"/>
</dbReference>
<dbReference type="eggNOG" id="COG4886">
    <property type="taxonomic scope" value="Bacteria"/>
</dbReference>
<dbReference type="OrthoDB" id="8532199at2"/>
<accession>Q8EA92</accession>
<reference evidence="5 6" key="1">
    <citation type="journal article" date="2002" name="Nat. Biotechnol.">
        <title>Genome sequence of the dissimilatory metal ion-reducing bacterium Shewanella oneidensis.</title>
        <authorList>
            <person name="Heidelberg J.F."/>
            <person name="Paulsen I.T."/>
            <person name="Nelson K.E."/>
            <person name="Gaidos E.J."/>
            <person name="Nelson W.C."/>
            <person name="Read T.D."/>
            <person name="Eisen J.A."/>
            <person name="Seshadri R."/>
            <person name="Ward N."/>
            <person name="Methe B."/>
            <person name="Clayton R.A."/>
            <person name="Meyer T."/>
            <person name="Tsapin A."/>
            <person name="Scott J."/>
            <person name="Beanan M."/>
            <person name="Brinkac L."/>
            <person name="Daugherty S."/>
            <person name="DeBoy R.T."/>
            <person name="Dodson R.J."/>
            <person name="Durkin A.S."/>
            <person name="Haft D.H."/>
            <person name="Kolonay J.F."/>
            <person name="Madupu R."/>
            <person name="Peterson J.D."/>
            <person name="Umayam L.A."/>
            <person name="White O."/>
            <person name="Wolf A.M."/>
            <person name="Vamathevan J."/>
            <person name="Weidman J."/>
            <person name="Impraim M."/>
            <person name="Lee K."/>
            <person name="Berry K."/>
            <person name="Lee C."/>
            <person name="Mueller J."/>
            <person name="Khouri H."/>
            <person name="Gill J."/>
            <person name="Utterback T.R."/>
            <person name="McDonald L.A."/>
            <person name="Feldblyum T.V."/>
            <person name="Smith H.O."/>
            <person name="Venter J.C."/>
            <person name="Nealson K.H."/>
            <person name="Fraser C.M."/>
        </authorList>
    </citation>
    <scope>NUCLEOTIDE SEQUENCE [LARGE SCALE GENOMIC DNA]</scope>
    <source>
        <strain evidence="6">ATCC 700550 / JCM 31522 / CIP 106686 / LMG 19005 / NCIMB 14063 / MR-1</strain>
    </source>
</reference>
<dbReference type="KEGG" id="son:SO_4016"/>
<dbReference type="InterPro" id="IPR011009">
    <property type="entry name" value="Kinase-like_dom_sf"/>
</dbReference>
<dbReference type="InterPro" id="IPR000719">
    <property type="entry name" value="Prot_kinase_dom"/>
</dbReference>
<reference evidence="5 6" key="4">
    <citation type="journal article" date="2011" name="BMC Genomics">
        <title>Genome-wide protein localization prediction strategies for gram negative bacteria.</title>
        <authorList>
            <person name="Romine M.F."/>
        </authorList>
    </citation>
    <scope>NUCLEOTIDE SEQUENCE [LARGE SCALE GENOMIC DNA]</scope>
    <source>
        <strain evidence="6">ATCC 700550 / JCM 31522 / CIP 106686 / LMG 19005 / NCIMB 14063 / MR-1</strain>
    </source>
</reference>
<dbReference type="PANTHER" id="PTHR48051:SF1">
    <property type="entry name" value="RAS SUPPRESSOR PROTEIN 1"/>
    <property type="match status" value="1"/>
</dbReference>
<proteinExistence type="predicted"/>
<evidence type="ECO:0000313" key="5">
    <source>
        <dbReference type="EMBL" id="AAN56990.1"/>
    </source>
</evidence>
<keyword evidence="1" id="KW-0433">Leucine-rich repeat</keyword>
<dbReference type="PANTHER" id="PTHR48051">
    <property type="match status" value="1"/>
</dbReference>
<organism evidence="5 6">
    <name type="scientific">Shewanella oneidensis (strain ATCC 700550 / JCM 31522 / CIP 106686 / LMG 19005 / NCIMB 14063 / MR-1)</name>
    <dbReference type="NCBI Taxonomy" id="211586"/>
    <lineage>
        <taxon>Bacteria</taxon>
        <taxon>Pseudomonadati</taxon>
        <taxon>Pseudomonadota</taxon>
        <taxon>Gammaproteobacteria</taxon>
        <taxon>Alteromonadales</taxon>
        <taxon>Shewanellaceae</taxon>
        <taxon>Shewanella</taxon>
    </lineage>
</organism>
<keyword evidence="2" id="KW-0677">Repeat</keyword>
<dbReference type="Gene3D" id="3.80.10.10">
    <property type="entry name" value="Ribonuclease Inhibitor"/>
    <property type="match status" value="2"/>
</dbReference>
<dbReference type="SUPFAM" id="SSF52058">
    <property type="entry name" value="L domain-like"/>
    <property type="match status" value="1"/>
</dbReference>
<dbReference type="eggNOG" id="COG0515">
    <property type="taxonomic scope" value="Bacteria"/>
</dbReference>
<dbReference type="SMART" id="SM00364">
    <property type="entry name" value="LRR_BAC"/>
    <property type="match status" value="5"/>
</dbReference>
<dbReference type="BioCyc" id="SONE211586:G1GMP-3718-MONOMER"/>
<dbReference type="PhylomeDB" id="Q8EA92"/>
<dbReference type="InterPro" id="IPR003591">
    <property type="entry name" value="Leu-rich_rpt_typical-subtyp"/>
</dbReference>
<dbReference type="PROSITE" id="PS50011">
    <property type="entry name" value="PROTEIN_KINASE_DOM"/>
    <property type="match status" value="1"/>
</dbReference>
<name>Q8EA92_SHEON</name>
<dbReference type="InterPro" id="IPR050216">
    <property type="entry name" value="LRR_domain-containing"/>
</dbReference>
<gene>
    <name evidence="5" type="ordered locus">SO_4016</name>
</gene>
<evidence type="ECO:0000256" key="1">
    <source>
        <dbReference type="ARBA" id="ARBA00022614"/>
    </source>
</evidence>
<dbReference type="InterPro" id="IPR032675">
    <property type="entry name" value="LRR_dom_sf"/>
</dbReference>
<keyword evidence="3" id="KW-0067">ATP-binding</keyword>